<reference evidence="5" key="2">
    <citation type="journal article" date="2016" name="Fungal Biol.">
        <title>Ochratoxin A production by Penicillium thymicola.</title>
        <authorList>
            <person name="Nguyen H.D.T."/>
            <person name="McMullin D.R."/>
            <person name="Ponomareva E."/>
            <person name="Riley R."/>
            <person name="Pomraning K.R."/>
            <person name="Baker S.E."/>
            <person name="Seifert K.A."/>
        </authorList>
    </citation>
    <scope>NUCLEOTIDE SEQUENCE</scope>
    <source>
        <strain evidence="5">DAOM 180753</strain>
    </source>
</reference>
<dbReference type="AlphaFoldDB" id="A0AAI9TMX6"/>
<evidence type="ECO:0000256" key="1">
    <source>
        <dbReference type="ARBA" id="ARBA00022450"/>
    </source>
</evidence>
<feature type="domain" description="Carrier" evidence="4">
    <location>
        <begin position="20"/>
        <end position="97"/>
    </location>
</feature>
<dbReference type="Proteomes" id="UP001227192">
    <property type="component" value="Unassembled WGS sequence"/>
</dbReference>
<evidence type="ECO:0000256" key="2">
    <source>
        <dbReference type="ARBA" id="ARBA00022553"/>
    </source>
</evidence>
<gene>
    <name evidence="5" type="ORF">VN97_g3160</name>
</gene>
<protein>
    <recommendedName>
        <fullName evidence="4">Carrier domain-containing protein</fullName>
    </recommendedName>
</protein>
<dbReference type="SUPFAM" id="SSF47336">
    <property type="entry name" value="ACP-like"/>
    <property type="match status" value="1"/>
</dbReference>
<keyword evidence="3" id="KW-0808">Transferase</keyword>
<dbReference type="FunFam" id="1.10.1200.10:FF:000011">
    <property type="entry name" value="Sterigmatocystin biosynthesis polyketide synthase"/>
    <property type="match status" value="1"/>
</dbReference>
<dbReference type="GO" id="GO:0016740">
    <property type="term" value="F:transferase activity"/>
    <property type="evidence" value="ECO:0007669"/>
    <property type="project" value="UniProtKB-KW"/>
</dbReference>
<dbReference type="Gene3D" id="1.10.1200.10">
    <property type="entry name" value="ACP-like"/>
    <property type="match status" value="1"/>
</dbReference>
<organism evidence="5 6">
    <name type="scientific">Penicillium thymicola</name>
    <dbReference type="NCBI Taxonomy" id="293382"/>
    <lineage>
        <taxon>Eukaryota</taxon>
        <taxon>Fungi</taxon>
        <taxon>Dikarya</taxon>
        <taxon>Ascomycota</taxon>
        <taxon>Pezizomycotina</taxon>
        <taxon>Eurotiomycetes</taxon>
        <taxon>Eurotiomycetidae</taxon>
        <taxon>Eurotiales</taxon>
        <taxon>Aspergillaceae</taxon>
        <taxon>Penicillium</taxon>
    </lineage>
</organism>
<sequence>MPCPCPCIDACIYTSCPAAVDSDNTSGKALVPIAKAAGLDLSDLVDDAAFANLGVDSLMSLVIAEKFREELCIVVAGSFFLEYPTADDLRSWLEEYYS</sequence>
<reference evidence="5" key="1">
    <citation type="submission" date="2015-06" db="EMBL/GenBank/DDBJ databases">
        <authorList>
            <person name="Nguyen H."/>
        </authorList>
    </citation>
    <scope>NUCLEOTIDE SEQUENCE</scope>
    <source>
        <strain evidence="5">DAOM 180753</strain>
    </source>
</reference>
<evidence type="ECO:0000313" key="6">
    <source>
        <dbReference type="Proteomes" id="UP001227192"/>
    </source>
</evidence>
<keyword evidence="2" id="KW-0597">Phosphoprotein</keyword>
<name>A0AAI9TMX6_PENTH</name>
<keyword evidence="6" id="KW-1185">Reference proteome</keyword>
<accession>A0AAI9TMX6</accession>
<dbReference type="InterPro" id="IPR036736">
    <property type="entry name" value="ACP-like_sf"/>
</dbReference>
<evidence type="ECO:0000256" key="3">
    <source>
        <dbReference type="ARBA" id="ARBA00022679"/>
    </source>
</evidence>
<comment type="caution">
    <text evidence="5">The sequence shown here is derived from an EMBL/GenBank/DDBJ whole genome shotgun (WGS) entry which is preliminary data.</text>
</comment>
<dbReference type="InterPro" id="IPR009081">
    <property type="entry name" value="PP-bd_ACP"/>
</dbReference>
<dbReference type="Pfam" id="PF00550">
    <property type="entry name" value="PP-binding"/>
    <property type="match status" value="1"/>
</dbReference>
<dbReference type="GO" id="GO:0044550">
    <property type="term" value="P:secondary metabolite biosynthetic process"/>
    <property type="evidence" value="ECO:0007669"/>
    <property type="project" value="UniProtKB-ARBA"/>
</dbReference>
<evidence type="ECO:0000259" key="4">
    <source>
        <dbReference type="PROSITE" id="PS50075"/>
    </source>
</evidence>
<proteinExistence type="predicted"/>
<dbReference type="EMBL" id="LACB01000066">
    <property type="protein sequence ID" value="KAJ9490103.1"/>
    <property type="molecule type" value="Genomic_DNA"/>
</dbReference>
<evidence type="ECO:0000313" key="5">
    <source>
        <dbReference type="EMBL" id="KAJ9490103.1"/>
    </source>
</evidence>
<dbReference type="PROSITE" id="PS50075">
    <property type="entry name" value="CARRIER"/>
    <property type="match status" value="1"/>
</dbReference>
<keyword evidence="1" id="KW-0596">Phosphopantetheine</keyword>